<dbReference type="OrthoDB" id="5866408at2759"/>
<proteinExistence type="predicted"/>
<gene>
    <name evidence="1" type="ORF">OESDEN_13305</name>
</gene>
<evidence type="ECO:0000313" key="1">
    <source>
        <dbReference type="EMBL" id="KHJ86931.1"/>
    </source>
</evidence>
<organism evidence="1 2">
    <name type="scientific">Oesophagostomum dentatum</name>
    <name type="common">Nodular worm</name>
    <dbReference type="NCBI Taxonomy" id="61180"/>
    <lineage>
        <taxon>Eukaryota</taxon>
        <taxon>Metazoa</taxon>
        <taxon>Ecdysozoa</taxon>
        <taxon>Nematoda</taxon>
        <taxon>Chromadorea</taxon>
        <taxon>Rhabditida</taxon>
        <taxon>Rhabditina</taxon>
        <taxon>Rhabditomorpha</taxon>
        <taxon>Strongyloidea</taxon>
        <taxon>Strongylidae</taxon>
        <taxon>Oesophagostomum</taxon>
    </lineage>
</organism>
<keyword evidence="2" id="KW-1185">Reference proteome</keyword>
<dbReference type="EMBL" id="KN559027">
    <property type="protein sequence ID" value="KHJ86931.1"/>
    <property type="molecule type" value="Genomic_DNA"/>
</dbReference>
<protein>
    <submittedName>
        <fullName evidence="1">Uncharacterized protein</fullName>
    </submittedName>
</protein>
<dbReference type="AlphaFoldDB" id="A0A0B1SSQ7"/>
<accession>A0A0B1SSQ7</accession>
<name>A0A0B1SSQ7_OESDE</name>
<reference evidence="1 2" key="1">
    <citation type="submission" date="2014-03" db="EMBL/GenBank/DDBJ databases">
        <title>Draft genome of the hookworm Oesophagostomum dentatum.</title>
        <authorList>
            <person name="Mitreva M."/>
        </authorList>
    </citation>
    <scope>NUCLEOTIDE SEQUENCE [LARGE SCALE GENOMIC DNA]</scope>
    <source>
        <strain evidence="1 2">OD-Hann</strain>
    </source>
</reference>
<evidence type="ECO:0000313" key="2">
    <source>
        <dbReference type="Proteomes" id="UP000053660"/>
    </source>
</evidence>
<dbReference type="Proteomes" id="UP000053660">
    <property type="component" value="Unassembled WGS sequence"/>
</dbReference>
<sequence>MEMPRLLASARKNYYLRKSNSSSKSDSGIVKDQLEQKDSYLSNEGYFTPRETIKRRKENTSLDLADADHLTVDFAKYRNRLIKMHVAQQLALFLT</sequence>